<comment type="caution">
    <text evidence="1">The sequence shown here is derived from an EMBL/GenBank/DDBJ whole genome shotgun (WGS) entry which is preliminary data.</text>
</comment>
<evidence type="ECO:0000313" key="2">
    <source>
        <dbReference type="Proteomes" id="UP000607397"/>
    </source>
</evidence>
<organism evidence="1 2">
    <name type="scientific">Petrachloros mirabilis ULC683</name>
    <dbReference type="NCBI Taxonomy" id="2781853"/>
    <lineage>
        <taxon>Bacteria</taxon>
        <taxon>Bacillati</taxon>
        <taxon>Cyanobacteriota</taxon>
        <taxon>Cyanophyceae</taxon>
        <taxon>Synechococcales</taxon>
        <taxon>Petrachlorosaceae</taxon>
        <taxon>Petrachloros</taxon>
        <taxon>Petrachloros mirabilis</taxon>
    </lineage>
</organism>
<dbReference type="EMBL" id="WVIC01000002">
    <property type="protein sequence ID" value="NCJ05178.1"/>
    <property type="molecule type" value="Genomic_DNA"/>
</dbReference>
<keyword evidence="2" id="KW-1185">Reference proteome</keyword>
<sequence>MKAILLLRQDADPCYWGVFPEGRIPTQEHFAEVIVDGESCFLVDAPRLSYQQRIAIQMLLCDRGLTTALADLQIRGGVPVPWAQARAMEVDADTIHLDECSEDDLFYAYPPESTGFDFLDAQLFEFDLEGV</sequence>
<evidence type="ECO:0000313" key="1">
    <source>
        <dbReference type="EMBL" id="NCJ05178.1"/>
    </source>
</evidence>
<reference evidence="1" key="1">
    <citation type="submission" date="2019-12" db="EMBL/GenBank/DDBJ databases">
        <title>High-Quality draft genome sequences of three cyanobacteria isolated from the limestone walls of the Old Cathedral of Coimbra.</title>
        <authorList>
            <person name="Tiago I."/>
            <person name="Soares F."/>
            <person name="Portugal A."/>
        </authorList>
    </citation>
    <scope>NUCLEOTIDE SEQUENCE [LARGE SCALE GENOMIC DNA]</scope>
    <source>
        <strain evidence="1">C</strain>
    </source>
</reference>
<proteinExistence type="predicted"/>
<name>A0A8K2ANA6_9CYAN</name>
<dbReference type="RefSeq" id="WP_161823658.1">
    <property type="nucleotide sequence ID" value="NZ_WVIC01000002.1"/>
</dbReference>
<protein>
    <submittedName>
        <fullName evidence="1">Uncharacterized protein</fullName>
    </submittedName>
</protein>
<dbReference type="AlphaFoldDB" id="A0A8K2ANA6"/>
<accession>A0A8K2ANA6</accession>
<dbReference type="Proteomes" id="UP000607397">
    <property type="component" value="Unassembled WGS sequence"/>
</dbReference>
<gene>
    <name evidence="1" type="ORF">GS597_01315</name>
</gene>